<dbReference type="GO" id="GO:0006511">
    <property type="term" value="P:ubiquitin-dependent protein catabolic process"/>
    <property type="evidence" value="ECO:0007669"/>
    <property type="project" value="TreeGrafter"/>
</dbReference>
<sequence>MALGFSSLLTAFAANRKNPMEEQWAKDMAIGDGAETAKEKRKRWSSMNENDIETIDDIDQILSHNECLLEGNGVEGCGPLKNVALMGVSLGDGGKQMVTDDNVIEKNIQNRRFIFRDCKIGQAKSTVAASAASLINPHLHIEALASPETENMFDDTFSDNLGVVINALDNVNARLYVDHRCL</sequence>
<dbReference type="Proteomes" id="UP001187471">
    <property type="component" value="Unassembled WGS sequence"/>
</dbReference>
<gene>
    <name evidence="2" type="ORF">RJ640_009856</name>
</gene>
<dbReference type="GO" id="GO:0006974">
    <property type="term" value="P:DNA damage response"/>
    <property type="evidence" value="ECO:0007669"/>
    <property type="project" value="TreeGrafter"/>
</dbReference>
<name>A0AA88R435_9ASTE</name>
<dbReference type="Gene3D" id="3.40.50.720">
    <property type="entry name" value="NAD(P)-binding Rossmann-like Domain"/>
    <property type="match status" value="1"/>
</dbReference>
<dbReference type="Pfam" id="PF00899">
    <property type="entry name" value="ThiF"/>
    <property type="match status" value="1"/>
</dbReference>
<evidence type="ECO:0000313" key="3">
    <source>
        <dbReference type="Proteomes" id="UP001187471"/>
    </source>
</evidence>
<reference evidence="2" key="1">
    <citation type="submission" date="2022-12" db="EMBL/GenBank/DDBJ databases">
        <title>Draft genome assemblies for two species of Escallonia (Escalloniales).</title>
        <authorList>
            <person name="Chanderbali A."/>
            <person name="Dervinis C."/>
            <person name="Anghel I."/>
            <person name="Soltis D."/>
            <person name="Soltis P."/>
            <person name="Zapata F."/>
        </authorList>
    </citation>
    <scope>NUCLEOTIDE SEQUENCE</scope>
    <source>
        <strain evidence="2">UCBG92.1500</strain>
        <tissue evidence="2">Leaf</tissue>
    </source>
</reference>
<dbReference type="SUPFAM" id="SSF69572">
    <property type="entry name" value="Activating enzymes of the ubiquitin-like proteins"/>
    <property type="match status" value="1"/>
</dbReference>
<dbReference type="PANTHER" id="PTHR10953:SF4">
    <property type="entry name" value="UBIQUITIN-ACTIVATING ENZYME E1 C-TERMINAL DOMAIN-CONTAINING PROTEIN"/>
    <property type="match status" value="1"/>
</dbReference>
<protein>
    <recommendedName>
        <fullName evidence="1">THIF-type NAD/FAD binding fold domain-containing protein</fullName>
    </recommendedName>
</protein>
<dbReference type="InterPro" id="IPR035985">
    <property type="entry name" value="Ubiquitin-activating_enz"/>
</dbReference>
<dbReference type="InterPro" id="IPR000594">
    <property type="entry name" value="ThiF_NAD_FAD-bd"/>
</dbReference>
<keyword evidence="3" id="KW-1185">Reference proteome</keyword>
<proteinExistence type="predicted"/>
<comment type="caution">
    <text evidence="2">The sequence shown here is derived from an EMBL/GenBank/DDBJ whole genome shotgun (WGS) entry which is preliminary data.</text>
</comment>
<feature type="domain" description="THIF-type NAD/FAD binding fold" evidence="1">
    <location>
        <begin position="60"/>
        <end position="181"/>
    </location>
</feature>
<evidence type="ECO:0000313" key="2">
    <source>
        <dbReference type="EMBL" id="KAK2969910.1"/>
    </source>
</evidence>
<dbReference type="EMBL" id="JAVXUO010002767">
    <property type="protein sequence ID" value="KAK2969910.1"/>
    <property type="molecule type" value="Genomic_DNA"/>
</dbReference>
<evidence type="ECO:0000259" key="1">
    <source>
        <dbReference type="Pfam" id="PF00899"/>
    </source>
</evidence>
<dbReference type="InterPro" id="IPR045886">
    <property type="entry name" value="ThiF/MoeB/HesA"/>
</dbReference>
<dbReference type="GO" id="GO:0004839">
    <property type="term" value="F:ubiquitin activating enzyme activity"/>
    <property type="evidence" value="ECO:0007669"/>
    <property type="project" value="TreeGrafter"/>
</dbReference>
<organism evidence="2 3">
    <name type="scientific">Escallonia rubra</name>
    <dbReference type="NCBI Taxonomy" id="112253"/>
    <lineage>
        <taxon>Eukaryota</taxon>
        <taxon>Viridiplantae</taxon>
        <taxon>Streptophyta</taxon>
        <taxon>Embryophyta</taxon>
        <taxon>Tracheophyta</taxon>
        <taxon>Spermatophyta</taxon>
        <taxon>Magnoliopsida</taxon>
        <taxon>eudicotyledons</taxon>
        <taxon>Gunneridae</taxon>
        <taxon>Pentapetalae</taxon>
        <taxon>asterids</taxon>
        <taxon>campanulids</taxon>
        <taxon>Escalloniales</taxon>
        <taxon>Escalloniaceae</taxon>
        <taxon>Escallonia</taxon>
    </lineage>
</organism>
<dbReference type="AlphaFoldDB" id="A0AA88R435"/>
<accession>A0AA88R435</accession>
<dbReference type="GO" id="GO:0005737">
    <property type="term" value="C:cytoplasm"/>
    <property type="evidence" value="ECO:0007669"/>
    <property type="project" value="TreeGrafter"/>
</dbReference>
<dbReference type="GO" id="GO:0005634">
    <property type="term" value="C:nucleus"/>
    <property type="evidence" value="ECO:0007669"/>
    <property type="project" value="TreeGrafter"/>
</dbReference>
<dbReference type="PANTHER" id="PTHR10953">
    <property type="entry name" value="UBIQUITIN-ACTIVATING ENZYME E1"/>
    <property type="match status" value="1"/>
</dbReference>